<keyword evidence="2" id="KW-1185">Reference proteome</keyword>
<accession>A0A3G9G950</accession>
<evidence type="ECO:0000313" key="1">
    <source>
        <dbReference type="EMBL" id="BBF84075.1"/>
    </source>
</evidence>
<dbReference type="EMBL" id="AP018823">
    <property type="protein sequence ID" value="BBF84075.1"/>
    <property type="molecule type" value="Genomic_DNA"/>
</dbReference>
<gene>
    <name evidence="1" type="ORF">DLM_0403</name>
</gene>
<sequence>MPNSGQWHDVHCRIGSSEMTAAIKRWIKRVHCRIGSSEIVDAKFLHDFAVHCRIGSSESARS</sequence>
<name>A0A3G9G950_9NEIS</name>
<protein>
    <submittedName>
        <fullName evidence="1">Uncharacterized protein</fullName>
    </submittedName>
</protein>
<dbReference type="KEGG" id="amah:DLM_0403"/>
<dbReference type="AlphaFoldDB" id="A0A3G9G950"/>
<evidence type="ECO:0000313" key="2">
    <source>
        <dbReference type="Proteomes" id="UP000198290"/>
    </source>
</evidence>
<organism evidence="1 2">
    <name type="scientific">Aquitalea magnusonii</name>
    <dbReference type="NCBI Taxonomy" id="332411"/>
    <lineage>
        <taxon>Bacteria</taxon>
        <taxon>Pseudomonadati</taxon>
        <taxon>Pseudomonadota</taxon>
        <taxon>Betaproteobacteria</taxon>
        <taxon>Neisseriales</taxon>
        <taxon>Chromobacteriaceae</taxon>
        <taxon>Aquitalea</taxon>
    </lineage>
</organism>
<reference evidence="1 2" key="2">
    <citation type="journal article" date="2017" name="Genome Announc.">
        <title>Draft genome sequence of Aquitalea magnusonii strain H3, a plant growth-promoting bacterium of duckweed Lemna minor.</title>
        <authorList>
            <person name="Ishizawa H."/>
            <person name="Kuroda M."/>
            <person name="Ike M."/>
        </authorList>
    </citation>
    <scope>NUCLEOTIDE SEQUENCE [LARGE SCALE GENOMIC DNA]</scope>
    <source>
        <strain evidence="1 2">H3</strain>
    </source>
</reference>
<proteinExistence type="predicted"/>
<dbReference type="Proteomes" id="UP000198290">
    <property type="component" value="Chromosome"/>
</dbReference>
<reference evidence="2" key="3">
    <citation type="journal article" date="2017" name="Plant Physiol. Biochem.">
        <title>Differential oxidative and antioxidative response of duckweed Lemna minor toward plant growth promoting/inhibiting bacteria.</title>
        <authorList>
            <person name="Ishizawa H."/>
            <person name="Kuroda M."/>
            <person name="Morikawa M."/>
            <person name="Ike M."/>
        </authorList>
    </citation>
    <scope>NUCLEOTIDE SEQUENCE [LARGE SCALE GENOMIC DNA]</scope>
    <source>
        <strain evidence="2">H3</strain>
    </source>
</reference>
<reference evidence="2" key="1">
    <citation type="journal article" date="2017" name="Biotechnol. Biofuels">
        <title>Evaluation of environmental bacterial communities as a factor affecting the growth of duckweed Lemna minor.</title>
        <authorList>
            <person name="Ishizawa H."/>
            <person name="Kuroda M."/>
            <person name="Morikawa M."/>
            <person name="Ike M."/>
        </authorList>
    </citation>
    <scope>NUCLEOTIDE SEQUENCE [LARGE SCALE GENOMIC DNA]</scope>
    <source>
        <strain evidence="2">H3</strain>
    </source>
</reference>
<dbReference type="AntiFam" id="ANF00050">
    <property type="entry name" value="Translation of CRISPR YPEST repeat 1"/>
</dbReference>